<proteinExistence type="predicted"/>
<dbReference type="InterPro" id="IPR041657">
    <property type="entry name" value="HTH_17"/>
</dbReference>
<dbReference type="InterPro" id="IPR009061">
    <property type="entry name" value="DNA-bd_dom_put_sf"/>
</dbReference>
<evidence type="ECO:0000313" key="2">
    <source>
        <dbReference type="EMBL" id="DAE21211.1"/>
    </source>
</evidence>
<reference evidence="2" key="1">
    <citation type="journal article" date="2021" name="Proc. Natl. Acad. Sci. U.S.A.">
        <title>A Catalog of Tens of Thousands of Viruses from Human Metagenomes Reveals Hidden Associations with Chronic Diseases.</title>
        <authorList>
            <person name="Tisza M.J."/>
            <person name="Buck C.B."/>
        </authorList>
    </citation>
    <scope>NUCLEOTIDE SEQUENCE</scope>
    <source>
        <strain evidence="2">CtkvU4</strain>
    </source>
</reference>
<name>A0A8S5QQW3_9CAUD</name>
<feature type="domain" description="Helix-turn-helix" evidence="1">
    <location>
        <begin position="11"/>
        <end position="45"/>
    </location>
</feature>
<dbReference type="Pfam" id="PF12728">
    <property type="entry name" value="HTH_17"/>
    <property type="match status" value="1"/>
</dbReference>
<sequence length="90" mass="10437">MKNVQLIKIQDYTEKCGLPESTIRRYCREGILPAMQIGRRYYIDEPEADAILKDKVKLSTAQRRASPNMPELCRQKSSKKFDFLKALTEA</sequence>
<accession>A0A8S5QQW3</accession>
<organism evidence="2">
    <name type="scientific">Caudovirales sp. ctkvU4</name>
    <dbReference type="NCBI Taxonomy" id="2826783"/>
    <lineage>
        <taxon>Viruses</taxon>
        <taxon>Duplodnaviria</taxon>
        <taxon>Heunggongvirae</taxon>
        <taxon>Uroviricota</taxon>
        <taxon>Caudoviricetes</taxon>
    </lineage>
</organism>
<evidence type="ECO:0000259" key="1">
    <source>
        <dbReference type="Pfam" id="PF12728"/>
    </source>
</evidence>
<dbReference type="Gene3D" id="1.10.1660.10">
    <property type="match status" value="1"/>
</dbReference>
<protein>
    <submittedName>
        <fullName evidence="2">Helix-turn-helix domain protein</fullName>
    </submittedName>
</protein>
<dbReference type="EMBL" id="BK015710">
    <property type="protein sequence ID" value="DAE21211.1"/>
    <property type="molecule type" value="Genomic_DNA"/>
</dbReference>
<dbReference type="SUPFAM" id="SSF46955">
    <property type="entry name" value="Putative DNA-binding domain"/>
    <property type="match status" value="1"/>
</dbReference>